<comment type="caution">
    <text evidence="2">The sequence shown here is derived from an EMBL/GenBank/DDBJ whole genome shotgun (WGS) entry which is preliminary data.</text>
</comment>
<accession>A0A4Y9FM86</accession>
<keyword evidence="3" id="KW-1185">Reference proteome</keyword>
<protein>
    <recommendedName>
        <fullName evidence="4">Energy-coupling factor transport system substrate-specific component</fullName>
    </recommendedName>
</protein>
<dbReference type="Pfam" id="PF09819">
    <property type="entry name" value="ABC_cobalt"/>
    <property type="match status" value="1"/>
</dbReference>
<feature type="transmembrane region" description="Helical" evidence="1">
    <location>
        <begin position="7"/>
        <end position="26"/>
    </location>
</feature>
<feature type="transmembrane region" description="Helical" evidence="1">
    <location>
        <begin position="114"/>
        <end position="135"/>
    </location>
</feature>
<dbReference type="EMBL" id="SPQB01000067">
    <property type="protein sequence ID" value="TFU30136.1"/>
    <property type="molecule type" value="Genomic_DNA"/>
</dbReference>
<feature type="transmembrane region" description="Helical" evidence="1">
    <location>
        <begin position="141"/>
        <end position="165"/>
    </location>
</feature>
<sequence>MNRVSTAYLLTCAVLGVAAAILLAPANWLSTVLLGVAPLASQLLTGLWILPAVVALRLLQRPGAALLTALISGLVLLPFSGWGLASVLTNVMFALPIELAFAAALYRRWATLQYYAGGAATAIIYCLWQGSYFGIESMTPLAVVAFYALAVLSCVAATALGILIADRLHRAGVAATVRPKASRATA</sequence>
<name>A0A4Y9FM86_9MICO</name>
<dbReference type="InterPro" id="IPR017195">
    <property type="entry name" value="ABC_thiamin-permease_prd"/>
</dbReference>
<proteinExistence type="predicted"/>
<dbReference type="Proteomes" id="UP000298358">
    <property type="component" value="Unassembled WGS sequence"/>
</dbReference>
<keyword evidence="1" id="KW-1133">Transmembrane helix</keyword>
<dbReference type="AlphaFoldDB" id="A0A4Y9FM86"/>
<organism evidence="2 3">
    <name type="scientific">Microbacterium paludicola</name>
    <dbReference type="NCBI Taxonomy" id="300019"/>
    <lineage>
        <taxon>Bacteria</taxon>
        <taxon>Bacillati</taxon>
        <taxon>Actinomycetota</taxon>
        <taxon>Actinomycetes</taxon>
        <taxon>Micrococcales</taxon>
        <taxon>Microbacteriaceae</taxon>
        <taxon>Microbacterium</taxon>
    </lineage>
</organism>
<feature type="transmembrane region" description="Helical" evidence="1">
    <location>
        <begin position="87"/>
        <end position="107"/>
    </location>
</feature>
<keyword evidence="1" id="KW-0812">Transmembrane</keyword>
<feature type="transmembrane region" description="Helical" evidence="1">
    <location>
        <begin position="32"/>
        <end position="56"/>
    </location>
</feature>
<feature type="transmembrane region" description="Helical" evidence="1">
    <location>
        <begin position="63"/>
        <end position="81"/>
    </location>
</feature>
<evidence type="ECO:0008006" key="4">
    <source>
        <dbReference type="Google" id="ProtNLM"/>
    </source>
</evidence>
<gene>
    <name evidence="2" type="ORF">E4U02_14985</name>
</gene>
<keyword evidence="1" id="KW-0472">Membrane</keyword>
<evidence type="ECO:0000313" key="3">
    <source>
        <dbReference type="Proteomes" id="UP000298358"/>
    </source>
</evidence>
<dbReference type="OrthoDB" id="5115961at2"/>
<dbReference type="RefSeq" id="WP_135115611.1">
    <property type="nucleotide sequence ID" value="NZ_JADGLL010000067.1"/>
</dbReference>
<evidence type="ECO:0000313" key="2">
    <source>
        <dbReference type="EMBL" id="TFU30136.1"/>
    </source>
</evidence>
<evidence type="ECO:0000256" key="1">
    <source>
        <dbReference type="SAM" id="Phobius"/>
    </source>
</evidence>
<reference evidence="2 3" key="1">
    <citation type="submission" date="2019-03" db="EMBL/GenBank/DDBJ databases">
        <title>Diversity of the mouse oral microbiome.</title>
        <authorList>
            <person name="Joseph S."/>
            <person name="Aduse-Opoku J."/>
            <person name="Curtis M."/>
            <person name="Wade W."/>
            <person name="Hashim A."/>
        </authorList>
    </citation>
    <scope>NUCLEOTIDE SEQUENCE [LARGE SCALE GENOMIC DNA]</scope>
    <source>
        <strain evidence="2 3">P1012</strain>
    </source>
</reference>